<dbReference type="PANTHER" id="PTHR34473:SF2">
    <property type="entry name" value="UPF0699 TRANSMEMBRANE PROTEIN YDBT"/>
    <property type="match status" value="1"/>
</dbReference>
<feature type="transmembrane region" description="Helical" evidence="1">
    <location>
        <begin position="373"/>
        <end position="391"/>
    </location>
</feature>
<accession>A4CDT2</accession>
<feature type="transmembrane region" description="Helical" evidence="1">
    <location>
        <begin position="234"/>
        <end position="262"/>
    </location>
</feature>
<gene>
    <name evidence="3" type="ORF">PTD2_05620</name>
</gene>
<evidence type="ECO:0000256" key="1">
    <source>
        <dbReference type="SAM" id="Phobius"/>
    </source>
</evidence>
<organism evidence="3 4">
    <name type="scientific">Pseudoalteromonas tunicata D2</name>
    <dbReference type="NCBI Taxonomy" id="87626"/>
    <lineage>
        <taxon>Bacteria</taxon>
        <taxon>Pseudomonadati</taxon>
        <taxon>Pseudomonadota</taxon>
        <taxon>Gammaproteobacteria</taxon>
        <taxon>Alteromonadales</taxon>
        <taxon>Pseudoalteromonadaceae</taxon>
        <taxon>Pseudoalteromonas</taxon>
    </lineage>
</organism>
<comment type="caution">
    <text evidence="3">The sequence shown here is derived from an EMBL/GenBank/DDBJ whole genome shotgun (WGS) entry which is preliminary data.</text>
</comment>
<keyword evidence="1" id="KW-1133">Transmembrane helix</keyword>
<dbReference type="EMBL" id="AAOH01000007">
    <property type="protein sequence ID" value="EAR27124.1"/>
    <property type="molecule type" value="Genomic_DNA"/>
</dbReference>
<keyword evidence="1" id="KW-0472">Membrane</keyword>
<dbReference type="Proteomes" id="UP000006201">
    <property type="component" value="Unassembled WGS sequence"/>
</dbReference>
<evidence type="ECO:0000313" key="3">
    <source>
        <dbReference type="EMBL" id="EAR27124.1"/>
    </source>
</evidence>
<dbReference type="PANTHER" id="PTHR34473">
    <property type="entry name" value="UPF0699 TRANSMEMBRANE PROTEIN YDBS"/>
    <property type="match status" value="1"/>
</dbReference>
<dbReference type="InterPro" id="IPR005182">
    <property type="entry name" value="YdbS-like_PH"/>
</dbReference>
<feature type="transmembrane region" description="Helical" evidence="1">
    <location>
        <begin position="21"/>
        <end position="46"/>
    </location>
</feature>
<name>A4CDT2_9GAMM</name>
<dbReference type="PIRSF" id="PIRSF026631">
    <property type="entry name" value="UCP026631"/>
    <property type="match status" value="1"/>
</dbReference>
<dbReference type="eggNOG" id="COG3428">
    <property type="taxonomic scope" value="Bacteria"/>
</dbReference>
<protein>
    <recommendedName>
        <fullName evidence="2">YdbS-like PH domain-containing protein</fullName>
    </recommendedName>
</protein>
<feature type="transmembrane region" description="Helical" evidence="1">
    <location>
        <begin position="52"/>
        <end position="75"/>
    </location>
</feature>
<dbReference type="InterPro" id="IPR014529">
    <property type="entry name" value="UCP026631"/>
</dbReference>
<feature type="transmembrane region" description="Helical" evidence="1">
    <location>
        <begin position="397"/>
        <end position="415"/>
    </location>
</feature>
<feature type="transmembrane region" description="Helical" evidence="1">
    <location>
        <begin position="187"/>
        <end position="207"/>
    </location>
</feature>
<dbReference type="STRING" id="87626.PTD2_05620"/>
<keyword evidence="4" id="KW-1185">Reference proteome</keyword>
<dbReference type="RefSeq" id="WP_009838987.1">
    <property type="nucleotide sequence ID" value="NZ_AAOH01000007.1"/>
</dbReference>
<evidence type="ECO:0000313" key="4">
    <source>
        <dbReference type="Proteomes" id="UP000006201"/>
    </source>
</evidence>
<feature type="domain" description="YdbS-like PH" evidence="2">
    <location>
        <begin position="428"/>
        <end position="481"/>
    </location>
</feature>
<keyword evidence="1" id="KW-0812">Transmembrane</keyword>
<feature type="domain" description="YdbS-like PH" evidence="2">
    <location>
        <begin position="74"/>
        <end position="143"/>
    </location>
</feature>
<sequence length="503" mass="56960">MNNSVSSHAWQKLSPVAMVYFVLHFIVRFVKDGIMNIAPVFVVFITQVERKLFWGTIGITVLGALLVIYSVLYYLNFRFKVSDHEVILKKGVFKKERITLNFAKIQNINIAVPFYFQPFKLVNCTFDAAGSAKQEVGLPGIAETAAILMRETVFNYKQQQAPLVSAAETVTLEVDELPIFSLKNKEVAKFGLMSSMMAVVLVVAAPFSEHIVRFTKQEFVKPLVVIYQQFVPNAAAGALAIATVVFALVAFFLSVSILGSLLRFYNYQLYFSDGKLKRVAGLLERHQMSLNTNKIQAIEVKQNWVGLFLKRFTLSCKQVENSQYGQAKKGQSFIMPVLNSQQLQQAFDLCWQPCDLKAIPFVPIHSQYLRKNFTLFWLLPGVLVTALLYFFGAGLHWILLLEFLAVGLLLCWLRYKRYGIYSDGEHAFVRTGLIGSQITAFSLYKIQQVQRTQTPMMKRLGLASLQIQLACGKLKVPYLPACLVNQFINIALYQAESSDKNWL</sequence>
<dbReference type="HOGENOM" id="CLU_024617_3_0_6"/>
<dbReference type="AlphaFoldDB" id="A4CDT2"/>
<evidence type="ECO:0000259" key="2">
    <source>
        <dbReference type="Pfam" id="PF03703"/>
    </source>
</evidence>
<dbReference type="Pfam" id="PF03703">
    <property type="entry name" value="bPH_2"/>
    <property type="match status" value="2"/>
</dbReference>
<proteinExistence type="predicted"/>
<reference evidence="3 4" key="1">
    <citation type="submission" date="2006-02" db="EMBL/GenBank/DDBJ databases">
        <authorList>
            <person name="Moran M.A."/>
            <person name="Kjelleberg S."/>
            <person name="Egan S."/>
            <person name="Saunders N."/>
            <person name="Thomas T."/>
            <person name="Ferriera S."/>
            <person name="Johnson J."/>
            <person name="Kravitz S."/>
            <person name="Halpern A."/>
            <person name="Remington K."/>
            <person name="Beeson K."/>
            <person name="Tran B."/>
            <person name="Rogers Y.-H."/>
            <person name="Friedman R."/>
            <person name="Venter J.C."/>
        </authorList>
    </citation>
    <scope>NUCLEOTIDE SEQUENCE [LARGE SCALE GENOMIC DNA]</scope>
    <source>
        <strain evidence="3 4">D2</strain>
    </source>
</reference>